<accession>A0A2M7V8G8</accession>
<dbReference type="AlphaFoldDB" id="A0A2M7V8G8"/>
<dbReference type="EMBL" id="PFPL01000063">
    <property type="protein sequence ID" value="PIZ95114.1"/>
    <property type="molecule type" value="Genomic_DNA"/>
</dbReference>
<feature type="transmembrane region" description="Helical" evidence="2">
    <location>
        <begin position="107"/>
        <end position="125"/>
    </location>
</feature>
<reference evidence="4" key="1">
    <citation type="submission" date="2017-09" db="EMBL/GenBank/DDBJ databases">
        <title>Depth-based differentiation of microbial function through sediment-hosted aquifers and enrichment of novel symbionts in the deep terrestrial subsurface.</title>
        <authorList>
            <person name="Probst A.J."/>
            <person name="Ladd B."/>
            <person name="Jarett J.K."/>
            <person name="Geller-Mcgrath D.E."/>
            <person name="Sieber C.M.K."/>
            <person name="Emerson J.B."/>
            <person name="Anantharaman K."/>
            <person name="Thomas B.C."/>
            <person name="Malmstrom R."/>
            <person name="Stieglmeier M."/>
            <person name="Klingl A."/>
            <person name="Woyke T."/>
            <person name="Ryan C.M."/>
            <person name="Banfield J.F."/>
        </authorList>
    </citation>
    <scope>NUCLEOTIDE SEQUENCE [LARGE SCALE GENOMIC DNA]</scope>
</reference>
<feature type="compositionally biased region" description="Basic and acidic residues" evidence="1">
    <location>
        <begin position="12"/>
        <end position="22"/>
    </location>
</feature>
<comment type="caution">
    <text evidence="3">The sequence shown here is derived from an EMBL/GenBank/DDBJ whole genome shotgun (WGS) entry which is preliminary data.</text>
</comment>
<keyword evidence="2" id="KW-0812">Transmembrane</keyword>
<evidence type="ECO:0000256" key="2">
    <source>
        <dbReference type="SAM" id="Phobius"/>
    </source>
</evidence>
<gene>
    <name evidence="3" type="ORF">COX80_04975</name>
</gene>
<evidence type="ECO:0000256" key="1">
    <source>
        <dbReference type="SAM" id="MobiDB-lite"/>
    </source>
</evidence>
<proteinExistence type="predicted"/>
<sequence>MPVKKNNKKATKKNDSSKGKKTDKIKKKIVKKNLKKINKTTKKKVDKELRDIKKAVRDLPTFLAQEMQQEEKENIDNIQIPVQREKIIPVNRPQAAIYKAPENSQKWLWTAVSLFTVVIFFLWLLNISNVFYDSKGSSNGPLSSLKNSKQDLKNIFNNFDTDIPASTTSSIAVDEKVNTDKEVNKKVQEAMNTLFQSSTGTSSIITAITTSTINN</sequence>
<evidence type="ECO:0000313" key="3">
    <source>
        <dbReference type="EMBL" id="PIZ95114.1"/>
    </source>
</evidence>
<feature type="region of interest" description="Disordered" evidence="1">
    <location>
        <begin position="1"/>
        <end position="25"/>
    </location>
</feature>
<keyword evidence="2" id="KW-0472">Membrane</keyword>
<feature type="compositionally biased region" description="Basic residues" evidence="1">
    <location>
        <begin position="1"/>
        <end position="11"/>
    </location>
</feature>
<name>A0A2M7V8G8_9BACT</name>
<protein>
    <submittedName>
        <fullName evidence="3">Uncharacterized protein</fullName>
    </submittedName>
</protein>
<dbReference type="Proteomes" id="UP000231453">
    <property type="component" value="Unassembled WGS sequence"/>
</dbReference>
<keyword evidence="2" id="KW-1133">Transmembrane helix</keyword>
<organism evidence="3 4">
    <name type="scientific">Candidatus Magasanikbacteria bacterium CG_4_10_14_0_2_um_filter_33_14</name>
    <dbReference type="NCBI Taxonomy" id="1974636"/>
    <lineage>
        <taxon>Bacteria</taxon>
        <taxon>Candidatus Magasanikiibacteriota</taxon>
    </lineage>
</organism>
<evidence type="ECO:0000313" key="4">
    <source>
        <dbReference type="Proteomes" id="UP000231453"/>
    </source>
</evidence>